<name>A0A512DN21_9PROT</name>
<evidence type="ECO:0008006" key="3">
    <source>
        <dbReference type="Google" id="ProtNLM"/>
    </source>
</evidence>
<dbReference type="InterPro" id="IPR036737">
    <property type="entry name" value="OmpA-like_sf"/>
</dbReference>
<dbReference type="Gene3D" id="3.30.1330.60">
    <property type="entry name" value="OmpA-like domain"/>
    <property type="match status" value="1"/>
</dbReference>
<proteinExistence type="predicted"/>
<sequence length="437" mass="46899">MRSYRSTMSSGVSRPAVLLTGLLLAALPGCSNLTREEASQTPAPVQQAAVPTLVSLPVPPAPTLPPPPSEALPLEAAVERAAADLFASVPPEMRSGSTPQMVVIDPLVDGAVGGQTAATRTMEQRLASFIQASQPNYDLRPMNTETISQSPLVLVGSVRGAGPEGLAPGVPQAYRIWFSLADLRTGVVVGHGMAWARTDGVDSEPTTFFKESPAWVVDDGIKGYLQTCLSKVGEPVAPSYLDGILAAALIADGIQAYDAGRYEAALDLFRAAERTPAGNQLRVHNGLYLANWRLGRDGDAEGAFSRLVDFGLRHDRLALMMLFRPASTAYWPDPQITGSYDMWLRQVARRTGPSGRCLELVGHTSPTGPMALNEQLSLARADKVWQDLARQSVEVSDRITTRGVGSSEAIVGTGRDDYSDMLDRRVEFRPMDCQTQA</sequence>
<dbReference type="EMBL" id="BJYZ01000007">
    <property type="protein sequence ID" value="GEO37875.1"/>
    <property type="molecule type" value="Genomic_DNA"/>
</dbReference>
<protein>
    <recommendedName>
        <fullName evidence="3">OmpA-like domain-containing protein</fullName>
    </recommendedName>
</protein>
<organism evidence="1 2">
    <name type="scientific">Skermanella aerolata</name>
    <dbReference type="NCBI Taxonomy" id="393310"/>
    <lineage>
        <taxon>Bacteria</taxon>
        <taxon>Pseudomonadati</taxon>
        <taxon>Pseudomonadota</taxon>
        <taxon>Alphaproteobacteria</taxon>
        <taxon>Rhodospirillales</taxon>
        <taxon>Azospirillaceae</taxon>
        <taxon>Skermanella</taxon>
    </lineage>
</organism>
<dbReference type="SUPFAM" id="SSF48452">
    <property type="entry name" value="TPR-like"/>
    <property type="match status" value="1"/>
</dbReference>
<evidence type="ECO:0000313" key="2">
    <source>
        <dbReference type="Proteomes" id="UP000321523"/>
    </source>
</evidence>
<evidence type="ECO:0000313" key="1">
    <source>
        <dbReference type="EMBL" id="GEO37875.1"/>
    </source>
</evidence>
<reference evidence="1 2" key="1">
    <citation type="submission" date="2019-07" db="EMBL/GenBank/DDBJ databases">
        <title>Whole genome shotgun sequence of Skermanella aerolata NBRC 106429.</title>
        <authorList>
            <person name="Hosoyama A."/>
            <person name="Uohara A."/>
            <person name="Ohji S."/>
            <person name="Ichikawa N."/>
        </authorList>
    </citation>
    <scope>NUCLEOTIDE SEQUENCE [LARGE SCALE GENOMIC DNA]</scope>
    <source>
        <strain evidence="1 2">NBRC 106429</strain>
    </source>
</reference>
<dbReference type="InterPro" id="IPR011990">
    <property type="entry name" value="TPR-like_helical_dom_sf"/>
</dbReference>
<comment type="caution">
    <text evidence="1">The sequence shown here is derived from an EMBL/GenBank/DDBJ whole genome shotgun (WGS) entry which is preliminary data.</text>
</comment>
<accession>A0A512DN21</accession>
<dbReference type="SUPFAM" id="SSF103088">
    <property type="entry name" value="OmpA-like"/>
    <property type="match status" value="1"/>
</dbReference>
<keyword evidence="2" id="KW-1185">Reference proteome</keyword>
<gene>
    <name evidence="1" type="ORF">SAE02_20230</name>
</gene>
<dbReference type="AlphaFoldDB" id="A0A512DN21"/>
<dbReference type="Proteomes" id="UP000321523">
    <property type="component" value="Unassembled WGS sequence"/>
</dbReference>